<dbReference type="PROSITE" id="PS51379">
    <property type="entry name" value="4FE4S_FER_2"/>
    <property type="match status" value="3"/>
</dbReference>
<keyword evidence="1" id="KW-0813">Transport</keyword>
<accession>A0A4S8P0G9</accession>
<dbReference type="AlphaFoldDB" id="A0A4S8P0G9"/>
<evidence type="ECO:0000256" key="2">
    <source>
        <dbReference type="ARBA" id="ARBA00022485"/>
    </source>
</evidence>
<keyword evidence="5" id="KW-0249">Electron transport</keyword>
<evidence type="ECO:0000256" key="5">
    <source>
        <dbReference type="ARBA" id="ARBA00022982"/>
    </source>
</evidence>
<evidence type="ECO:0000259" key="8">
    <source>
        <dbReference type="PROSITE" id="PS51379"/>
    </source>
</evidence>
<protein>
    <submittedName>
        <fullName evidence="9">Ferredoxin-type protein NapF</fullName>
    </submittedName>
</protein>
<dbReference type="InterPro" id="IPR050572">
    <property type="entry name" value="Fe-S_Ferredoxin"/>
</dbReference>
<keyword evidence="6" id="KW-0408">Iron</keyword>
<keyword evidence="7" id="KW-0411">Iron-sulfur</keyword>
<keyword evidence="4" id="KW-0677">Repeat</keyword>
<evidence type="ECO:0000256" key="4">
    <source>
        <dbReference type="ARBA" id="ARBA00022737"/>
    </source>
</evidence>
<evidence type="ECO:0000313" key="10">
    <source>
        <dbReference type="Proteomes" id="UP000308828"/>
    </source>
</evidence>
<keyword evidence="3" id="KW-0479">Metal-binding</keyword>
<dbReference type="Proteomes" id="UP000308828">
    <property type="component" value="Unassembled WGS sequence"/>
</dbReference>
<comment type="caution">
    <text evidence="9">The sequence shown here is derived from an EMBL/GenBank/DDBJ whole genome shotgun (WGS) entry which is preliminary data.</text>
</comment>
<evidence type="ECO:0000256" key="1">
    <source>
        <dbReference type="ARBA" id="ARBA00022448"/>
    </source>
</evidence>
<dbReference type="OrthoDB" id="9800445at2"/>
<dbReference type="GO" id="GO:0051539">
    <property type="term" value="F:4 iron, 4 sulfur cluster binding"/>
    <property type="evidence" value="ECO:0007669"/>
    <property type="project" value="UniProtKB-KW"/>
</dbReference>
<dbReference type="CDD" id="cd10564">
    <property type="entry name" value="NapF_like"/>
    <property type="match status" value="1"/>
</dbReference>
<evidence type="ECO:0000313" key="9">
    <source>
        <dbReference type="EMBL" id="THV20939.1"/>
    </source>
</evidence>
<evidence type="ECO:0000256" key="6">
    <source>
        <dbReference type="ARBA" id="ARBA00023004"/>
    </source>
</evidence>
<feature type="domain" description="4Fe-4S ferredoxin-type" evidence="8">
    <location>
        <begin position="22"/>
        <end position="54"/>
    </location>
</feature>
<dbReference type="Gene3D" id="3.30.70.20">
    <property type="match status" value="2"/>
</dbReference>
<dbReference type="Pfam" id="PF12838">
    <property type="entry name" value="Fer4_7"/>
    <property type="match status" value="1"/>
</dbReference>
<dbReference type="GO" id="GO:0046872">
    <property type="term" value="F:metal ion binding"/>
    <property type="evidence" value="ECO:0007669"/>
    <property type="project" value="UniProtKB-KW"/>
</dbReference>
<dbReference type="Pfam" id="PF13187">
    <property type="entry name" value="Fer4_9"/>
    <property type="match status" value="1"/>
</dbReference>
<reference evidence="9 10" key="1">
    <citation type="submission" date="2019-04" db="EMBL/GenBank/DDBJ databases">
        <title>Genome sequence of strain shin9-1.</title>
        <authorList>
            <person name="Gao J."/>
            <person name="Sun J."/>
        </authorList>
    </citation>
    <scope>NUCLEOTIDE SEQUENCE [LARGE SCALE GENOMIC DNA]</scope>
    <source>
        <strain evidence="10">shin9-1</strain>
    </source>
</reference>
<gene>
    <name evidence="9" type="ORF">FAA97_17240</name>
</gene>
<sequence>MVTLLSRRSLLRGQIREEVHILPPGLGSPVSEICEQCRACVDHCPKSIISMQSGMPTLDFSIDGCDFCGICRENCPHSDMFFDADLSFSHTALVLSHCLALNGVDCQSCRDHCPADAIRFRPRAGGPWHPDIADQDCTGCGACIGHCPTSAISISLRSSPHVDARA</sequence>
<keyword evidence="2" id="KW-0004">4Fe-4S</keyword>
<dbReference type="RefSeq" id="WP_136599799.1">
    <property type="nucleotide sequence ID" value="NZ_STGV01000006.1"/>
</dbReference>
<dbReference type="InterPro" id="IPR004496">
    <property type="entry name" value="NapF"/>
</dbReference>
<organism evidence="9 10">
    <name type="scientific">Peteryoungia ipomoeae</name>
    <dbReference type="NCBI Taxonomy" id="1210932"/>
    <lineage>
        <taxon>Bacteria</taxon>
        <taxon>Pseudomonadati</taxon>
        <taxon>Pseudomonadota</taxon>
        <taxon>Alphaproteobacteria</taxon>
        <taxon>Hyphomicrobiales</taxon>
        <taxon>Rhizobiaceae</taxon>
        <taxon>Peteryoungia</taxon>
    </lineage>
</organism>
<dbReference type="InterPro" id="IPR017896">
    <property type="entry name" value="4Fe4S_Fe-S-bd"/>
</dbReference>
<name>A0A4S8P0G9_9HYPH</name>
<evidence type="ECO:0000256" key="3">
    <source>
        <dbReference type="ARBA" id="ARBA00022723"/>
    </source>
</evidence>
<proteinExistence type="predicted"/>
<dbReference type="PANTHER" id="PTHR43687">
    <property type="entry name" value="ADENYLYLSULFATE REDUCTASE, BETA SUBUNIT"/>
    <property type="match status" value="1"/>
</dbReference>
<dbReference type="SUPFAM" id="SSF54862">
    <property type="entry name" value="4Fe-4S ferredoxins"/>
    <property type="match status" value="1"/>
</dbReference>
<keyword evidence="10" id="KW-1185">Reference proteome</keyword>
<dbReference type="PROSITE" id="PS00198">
    <property type="entry name" value="4FE4S_FER_1"/>
    <property type="match status" value="1"/>
</dbReference>
<evidence type="ECO:0000256" key="7">
    <source>
        <dbReference type="ARBA" id="ARBA00023014"/>
    </source>
</evidence>
<feature type="domain" description="4Fe-4S ferredoxin-type" evidence="8">
    <location>
        <begin position="128"/>
        <end position="157"/>
    </location>
</feature>
<dbReference type="EMBL" id="STGV01000006">
    <property type="protein sequence ID" value="THV20939.1"/>
    <property type="molecule type" value="Genomic_DNA"/>
</dbReference>
<feature type="domain" description="4Fe-4S ferredoxin-type" evidence="8">
    <location>
        <begin position="56"/>
        <end position="85"/>
    </location>
</feature>
<dbReference type="PANTHER" id="PTHR43687:SF6">
    <property type="entry name" value="L-ASPARTATE SEMIALDEHYDE SULFURTRANSFERASE IRON-SULFUR SUBUNIT"/>
    <property type="match status" value="1"/>
</dbReference>
<dbReference type="InterPro" id="IPR017900">
    <property type="entry name" value="4Fe4S_Fe_S_CS"/>
</dbReference>